<proteinExistence type="predicted"/>
<feature type="region of interest" description="Disordered" evidence="1">
    <location>
        <begin position="282"/>
        <end position="309"/>
    </location>
</feature>
<evidence type="ECO:0000313" key="3">
    <source>
        <dbReference type="Proteomes" id="UP000749646"/>
    </source>
</evidence>
<dbReference type="OrthoDB" id="2394544at2759"/>
<gene>
    <name evidence="2" type="ORF">BGZ65_004272</name>
</gene>
<keyword evidence="3" id="KW-1185">Reference proteome</keyword>
<dbReference type="EMBL" id="JAAAHW010009977">
    <property type="protein sequence ID" value="KAF9932967.1"/>
    <property type="molecule type" value="Genomic_DNA"/>
</dbReference>
<dbReference type="AlphaFoldDB" id="A0A9P6LSW8"/>
<evidence type="ECO:0000313" key="2">
    <source>
        <dbReference type="EMBL" id="KAF9932967.1"/>
    </source>
</evidence>
<feature type="compositionally biased region" description="Basic and acidic residues" evidence="1">
    <location>
        <begin position="378"/>
        <end position="389"/>
    </location>
</feature>
<comment type="caution">
    <text evidence="2">The sequence shown here is derived from an EMBL/GenBank/DDBJ whole genome shotgun (WGS) entry which is preliminary data.</text>
</comment>
<accession>A0A9P6LSW8</accession>
<feature type="region of interest" description="Disordered" evidence="1">
    <location>
        <begin position="364"/>
        <end position="389"/>
    </location>
</feature>
<evidence type="ECO:0000256" key="1">
    <source>
        <dbReference type="SAM" id="MobiDB-lite"/>
    </source>
</evidence>
<name>A0A9P6LSW8_9FUNG</name>
<protein>
    <submittedName>
        <fullName evidence="2">Uncharacterized protein</fullName>
    </submittedName>
</protein>
<reference evidence="2" key="1">
    <citation type="journal article" date="2020" name="Fungal Divers.">
        <title>Resolving the Mortierellaceae phylogeny through synthesis of multi-gene phylogenetics and phylogenomics.</title>
        <authorList>
            <person name="Vandepol N."/>
            <person name="Liber J."/>
            <person name="Desiro A."/>
            <person name="Na H."/>
            <person name="Kennedy M."/>
            <person name="Barry K."/>
            <person name="Grigoriev I.V."/>
            <person name="Miller A.N."/>
            <person name="O'Donnell K."/>
            <person name="Stajich J.E."/>
            <person name="Bonito G."/>
        </authorList>
    </citation>
    <scope>NUCLEOTIDE SEQUENCE</scope>
    <source>
        <strain evidence="2">MES-2147</strain>
    </source>
</reference>
<organism evidence="2 3">
    <name type="scientific">Modicella reniformis</name>
    <dbReference type="NCBI Taxonomy" id="1440133"/>
    <lineage>
        <taxon>Eukaryota</taxon>
        <taxon>Fungi</taxon>
        <taxon>Fungi incertae sedis</taxon>
        <taxon>Mucoromycota</taxon>
        <taxon>Mortierellomycotina</taxon>
        <taxon>Mortierellomycetes</taxon>
        <taxon>Mortierellales</taxon>
        <taxon>Mortierellaceae</taxon>
        <taxon>Modicella</taxon>
    </lineage>
</organism>
<sequence length="389" mass="42479">MVTTTTTTDPLNPHICAAHVVDGADNGDNDDSENDESALIPDSISYTLPGHLEATVSIPYVHLPQKSQPDFKIRVNLLGPDTIAVKAFQASLYERIIFRVAKTVNMKKRGQGRQTSMSIVGIRERPVSTQRMDDDWRPVSGSHSRQIEKVCQFTTPSTIRGLDELYSSRNCNASTYGRISKSALRRLKEDDGNTSVSPSEIEYGGVDIEVQHFLRFSLFLTGLATSTTGKPVERQLGDIPVVVRGVPGVARCDVTGLPSYLDSFSTSTPSLDEERTYEAATRASLSDGEYISGSTGSTTELETDSSGRDRDSVLSFASLIGLRPSDEDLENDDAFMAIMGLRGYRTLPLYEDSIGRPSLDATSSPINGLHIQPSVSPRADHARDMQNIQ</sequence>
<dbReference type="Proteomes" id="UP000749646">
    <property type="component" value="Unassembled WGS sequence"/>
</dbReference>